<gene>
    <name evidence="6" type="ORF">PICST_67434</name>
</gene>
<dbReference type="PROSITE" id="PS51504">
    <property type="entry name" value="H15"/>
    <property type="match status" value="1"/>
</dbReference>
<feature type="compositionally biased region" description="Basic residues" evidence="4">
    <location>
        <begin position="155"/>
        <end position="201"/>
    </location>
</feature>
<reference evidence="6 7" key="1">
    <citation type="journal article" date="2007" name="Nat. Biotechnol.">
        <title>Genome sequence of the lignocellulose-bioconverting and xylose-fermenting yeast Pichia stipitis.</title>
        <authorList>
            <person name="Jeffries T.W."/>
            <person name="Grigoriev I.V."/>
            <person name="Grimwood J."/>
            <person name="Laplaza J.M."/>
            <person name="Aerts A."/>
            <person name="Salamov A."/>
            <person name="Schmutz J."/>
            <person name="Lindquist E."/>
            <person name="Dehal P."/>
            <person name="Shapiro H."/>
            <person name="Jin Y.S."/>
            <person name="Passoth V."/>
            <person name="Richardson P.M."/>
        </authorList>
    </citation>
    <scope>NUCLEOTIDE SEQUENCE [LARGE SCALE GENOMIC DNA]</scope>
    <source>
        <strain evidence="7">ATCC 58785 / CBS 6054 / NBRC 10063 / NRRL Y-11545</strain>
    </source>
</reference>
<evidence type="ECO:0000313" key="6">
    <source>
        <dbReference type="EMBL" id="ABN65592.2"/>
    </source>
</evidence>
<dbReference type="SMART" id="SM00526">
    <property type="entry name" value="H15"/>
    <property type="match status" value="1"/>
</dbReference>
<dbReference type="EMBL" id="CP000497">
    <property type="protein sequence ID" value="ABN65592.2"/>
    <property type="molecule type" value="Genomic_DNA"/>
</dbReference>
<keyword evidence="3" id="KW-0539">Nucleus</keyword>
<dbReference type="CDD" id="cd00073">
    <property type="entry name" value="H15"/>
    <property type="match status" value="1"/>
</dbReference>
<name>A3LSL8_PICST</name>
<dbReference type="OrthoDB" id="1110759at2759"/>
<evidence type="ECO:0000256" key="2">
    <source>
        <dbReference type="ARBA" id="ARBA00023125"/>
    </source>
</evidence>
<dbReference type="KEGG" id="pic:PICST_67434"/>
<comment type="subcellular location">
    <subcellularLocation>
        <location evidence="3">Nucleus</location>
    </subcellularLocation>
</comment>
<dbReference type="Pfam" id="PF00538">
    <property type="entry name" value="Linker_histone"/>
    <property type="match status" value="2"/>
</dbReference>
<evidence type="ECO:0000256" key="4">
    <source>
        <dbReference type="SAM" id="MobiDB-lite"/>
    </source>
</evidence>
<dbReference type="STRING" id="322104.A3LSL8"/>
<dbReference type="GO" id="GO:0003677">
    <property type="term" value="F:DNA binding"/>
    <property type="evidence" value="ECO:0007669"/>
    <property type="project" value="UniProtKB-KW"/>
</dbReference>
<dbReference type="InParanoid" id="A3LSL8"/>
<accession>A3LSL8</accession>
<dbReference type="InterPro" id="IPR036388">
    <property type="entry name" value="WH-like_DNA-bd_sf"/>
</dbReference>
<feature type="domain" description="H15" evidence="5">
    <location>
        <begin position="16"/>
        <end position="129"/>
    </location>
</feature>
<feature type="region of interest" description="Disordered" evidence="4">
    <location>
        <begin position="112"/>
        <end position="201"/>
    </location>
</feature>
<protein>
    <recommendedName>
        <fullName evidence="1">Histone H1</fullName>
    </recommendedName>
</protein>
<comment type="similarity">
    <text evidence="3">Belongs to the histone H1/H5 family.</text>
</comment>
<dbReference type="HOGENOM" id="CLU_052897_0_1_1"/>
<dbReference type="GeneID" id="4837760"/>
<dbReference type="eggNOG" id="KOG4012">
    <property type="taxonomic scope" value="Eukaryota"/>
</dbReference>
<dbReference type="GO" id="GO:0006334">
    <property type="term" value="P:nucleosome assembly"/>
    <property type="evidence" value="ECO:0007669"/>
    <property type="project" value="InterPro"/>
</dbReference>
<dbReference type="GO" id="GO:0005634">
    <property type="term" value="C:nucleus"/>
    <property type="evidence" value="ECO:0007669"/>
    <property type="project" value="UniProtKB-SubCell"/>
</dbReference>
<dbReference type="Gene3D" id="1.10.10.10">
    <property type="entry name" value="Winged helix-like DNA-binding domain superfamily/Winged helix DNA-binding domain"/>
    <property type="match status" value="2"/>
</dbReference>
<dbReference type="GO" id="GO:0000786">
    <property type="term" value="C:nucleosome"/>
    <property type="evidence" value="ECO:0007669"/>
    <property type="project" value="InterPro"/>
</dbReference>
<sequence length="201" mass="21115">MAPKSKTAAAAAAAPSKITYKDMIKSAIVTLKERNGSSQSQQLSAIAVVRSLLTVFKGQFASHHTQNSISLCAILTISSRQALKKYVQSNNDTKTANFDALFNAALRKGVESGDFLQPKGPSGPVKLAKKEKPVVPKVTKKAPVKKEKPAAPKKAAPKKAAPKKVVKKTAAKKAAPKKAAPKKAAPKKAATKKAAPKKGSK</sequence>
<evidence type="ECO:0000256" key="3">
    <source>
        <dbReference type="RuleBase" id="RU003894"/>
    </source>
</evidence>
<dbReference type="AlphaFoldDB" id="A3LSL8"/>
<keyword evidence="2 3" id="KW-0238">DNA-binding</keyword>
<dbReference type="InterPro" id="IPR005819">
    <property type="entry name" value="H1/H5"/>
</dbReference>
<evidence type="ECO:0000256" key="1">
    <source>
        <dbReference type="ARBA" id="ARBA00020833"/>
    </source>
</evidence>
<evidence type="ECO:0000259" key="5">
    <source>
        <dbReference type="PROSITE" id="PS51504"/>
    </source>
</evidence>
<organism evidence="6 7">
    <name type="scientific">Scheffersomyces stipitis (strain ATCC 58785 / CBS 6054 / NBRC 10063 / NRRL Y-11545)</name>
    <name type="common">Yeast</name>
    <name type="synonym">Pichia stipitis</name>
    <dbReference type="NCBI Taxonomy" id="322104"/>
    <lineage>
        <taxon>Eukaryota</taxon>
        <taxon>Fungi</taxon>
        <taxon>Dikarya</taxon>
        <taxon>Ascomycota</taxon>
        <taxon>Saccharomycotina</taxon>
        <taxon>Pichiomycetes</taxon>
        <taxon>Debaryomycetaceae</taxon>
        <taxon>Scheffersomyces</taxon>
    </lineage>
</organism>
<dbReference type="InterPro" id="IPR005818">
    <property type="entry name" value="Histone_H1/H5_H15"/>
</dbReference>
<keyword evidence="7" id="KW-1185">Reference proteome</keyword>
<dbReference type="PRINTS" id="PR00624">
    <property type="entry name" value="HISTONEH5"/>
</dbReference>
<proteinExistence type="inferred from homology"/>
<dbReference type="OMA" id="MISECIA"/>
<dbReference type="SUPFAM" id="SSF46785">
    <property type="entry name" value="Winged helix' DNA-binding domain"/>
    <property type="match status" value="1"/>
</dbReference>
<dbReference type="RefSeq" id="XP_001383621.2">
    <property type="nucleotide sequence ID" value="XM_001383584.1"/>
</dbReference>
<keyword evidence="3" id="KW-0158">Chromosome</keyword>
<dbReference type="Proteomes" id="UP000002258">
    <property type="component" value="Chromosome 3"/>
</dbReference>
<dbReference type="GO" id="GO:0030527">
    <property type="term" value="F:structural constituent of chromatin"/>
    <property type="evidence" value="ECO:0007669"/>
    <property type="project" value="InterPro"/>
</dbReference>
<evidence type="ECO:0000313" key="7">
    <source>
        <dbReference type="Proteomes" id="UP000002258"/>
    </source>
</evidence>
<dbReference type="InterPro" id="IPR036390">
    <property type="entry name" value="WH_DNA-bd_sf"/>
</dbReference>